<dbReference type="GO" id="GO:0046872">
    <property type="term" value="F:metal ion binding"/>
    <property type="evidence" value="ECO:0007669"/>
    <property type="project" value="UniProtKB-KW"/>
</dbReference>
<dbReference type="Proteomes" id="UP000289734">
    <property type="component" value="Unassembled WGS sequence"/>
</dbReference>
<dbReference type="SUPFAM" id="SSF56235">
    <property type="entry name" value="N-terminal nucleophile aminohydrolases (Ntn hydrolases)"/>
    <property type="match status" value="1"/>
</dbReference>
<gene>
    <name evidence="7" type="ORF">EQG68_01520</name>
</gene>
<dbReference type="Gene3D" id="1.10.439.10">
    <property type="entry name" value="Penicillin Amidohydrolase, domain 1"/>
    <property type="match status" value="1"/>
</dbReference>
<evidence type="ECO:0000256" key="4">
    <source>
        <dbReference type="PIRSR" id="PIRSR001227-1"/>
    </source>
</evidence>
<dbReference type="GO" id="GO:0016811">
    <property type="term" value="F:hydrolase activity, acting on carbon-nitrogen (but not peptide) bonds, in linear amides"/>
    <property type="evidence" value="ECO:0007669"/>
    <property type="project" value="InterPro"/>
</dbReference>
<dbReference type="PANTHER" id="PTHR34218:SF5">
    <property type="entry name" value="PENICILLIN ACYLASE FAMILY PROTEIN"/>
    <property type="match status" value="1"/>
</dbReference>
<keyword evidence="5" id="KW-0479">Metal-binding</keyword>
<organism evidence="7 8">
    <name type="scientific">Flavobacterium piscinae</name>
    <dbReference type="NCBI Taxonomy" id="2506424"/>
    <lineage>
        <taxon>Bacteria</taxon>
        <taxon>Pseudomonadati</taxon>
        <taxon>Bacteroidota</taxon>
        <taxon>Flavobacteriia</taxon>
        <taxon>Flavobacteriales</taxon>
        <taxon>Flavobacteriaceae</taxon>
        <taxon>Flavobacterium</taxon>
    </lineage>
</organism>
<protein>
    <submittedName>
        <fullName evidence="7">Penicillin acylase family protein</fullName>
    </submittedName>
</protein>
<dbReference type="OrthoDB" id="9759796at2"/>
<accession>A0A4Q1KYX3</accession>
<dbReference type="InterPro" id="IPR014395">
    <property type="entry name" value="Pen/GL7ACA/AHL_acylase"/>
</dbReference>
<keyword evidence="2" id="KW-0378">Hydrolase</keyword>
<dbReference type="Pfam" id="PF01804">
    <property type="entry name" value="Penicil_amidase"/>
    <property type="match status" value="1"/>
</dbReference>
<keyword evidence="8" id="KW-1185">Reference proteome</keyword>
<feature type="binding site" evidence="5">
    <location>
        <position position="320"/>
    </location>
    <ligand>
        <name>Ca(2+)</name>
        <dbReference type="ChEBI" id="CHEBI:29108"/>
    </ligand>
</feature>
<keyword evidence="6" id="KW-0472">Membrane</keyword>
<keyword evidence="6" id="KW-0812">Transmembrane</keyword>
<comment type="similarity">
    <text evidence="1">Belongs to the peptidase S45 family.</text>
</comment>
<dbReference type="PIRSF" id="PIRSF001227">
    <property type="entry name" value="Pen_acylase"/>
    <property type="match status" value="1"/>
</dbReference>
<dbReference type="InterPro" id="IPR029055">
    <property type="entry name" value="Ntn_hydrolases_N"/>
</dbReference>
<sequence length="794" mass="90463">MKKLKKIVGVVLLLFVILALAVVGYGYFLKPKYDGEVVLNAIQKETTVYFDEYGIPHIYAQSQKDAMTTLGYVHAQDRLWQMELMRRIAPGRLSEIFGSVMLKNDKFFAGLGLNEDSEKAIAQLDKNSESYQLTLAYLEGVNQFLEDGPTPIEFQLVGVQKEKFTIKDVYNIFGYMAFSFAMAQKTDPLLTDIRDELGMEYLKDFGIDGSLAHTQLKSFKGKSEAYSKISKSVTSLLENSPIPPFIGSNSWVVGPQKTKCGKVLFANDPHIGFSQPATWYEAHIVTPDYEMYGYYLAGTPFPLLGHNREYAYGLTMFENDDMDLFLETNNPENENQYQTSEGFKNYQLSEKTIKVKDSTNVVLKIKKSHHGPLMNGLVEGLANDKPISMWWTYLQHKNQILDAVYALSHAKNLEHFHQSIELIAAPGLNIMYGDAKGNIAWITSGKLYKMPDNVNANFILDGSNGKDEQKEYYDFSENPYAINPDWKYVYSSNNQVEPMGDYLYPGYYLPEDRAKRIVQLLEPKNDWTKEDFMKMINDDQSSVAPSIVQNILKGIAQKSLSDTEKAAIAQLQKWNGNNGLNEIAPTIYNQFLYHYLQNTFEDELGKDRFAILLNTHIMKQMIAFQIANETSPWWDNKTTSDKTETRKDILTRSFQQTISHLNQKLGNQVSGWTWNKVHTVEHKHPLGEVAALRSYFNVGPFEINGSNEVINNLMFTFTEAGNHQVKAGPSTRRIIDFSDIENSVSILPTGQSGNPLSEHYKDQAELYNQGKFRKMKMNKKEIEGSSRKLVFKPR</sequence>
<evidence type="ECO:0000256" key="1">
    <source>
        <dbReference type="ARBA" id="ARBA00006586"/>
    </source>
</evidence>
<evidence type="ECO:0000256" key="6">
    <source>
        <dbReference type="SAM" id="Phobius"/>
    </source>
</evidence>
<name>A0A4Q1KYX3_9FLAO</name>
<dbReference type="AlphaFoldDB" id="A0A4Q1KYX3"/>
<dbReference type="InterPro" id="IPR002692">
    <property type="entry name" value="S45"/>
</dbReference>
<evidence type="ECO:0000313" key="7">
    <source>
        <dbReference type="EMBL" id="RXR35603.1"/>
    </source>
</evidence>
<dbReference type="CDD" id="cd03747">
    <property type="entry name" value="Ntn_PGA_like"/>
    <property type="match status" value="1"/>
</dbReference>
<dbReference type="PANTHER" id="PTHR34218">
    <property type="entry name" value="PEPTIDASE S45 PENICILLIN AMIDASE"/>
    <property type="match status" value="1"/>
</dbReference>
<dbReference type="InterPro" id="IPR043146">
    <property type="entry name" value="Penicillin_amidase_N_B-knob"/>
</dbReference>
<feature type="transmembrane region" description="Helical" evidence="6">
    <location>
        <begin position="7"/>
        <end position="28"/>
    </location>
</feature>
<comment type="cofactor">
    <cofactor evidence="5">
        <name>Ca(2+)</name>
        <dbReference type="ChEBI" id="CHEBI:29108"/>
    </cofactor>
    <text evidence="5">Binds 1 Ca(2+) ion per dimer.</text>
</comment>
<evidence type="ECO:0000256" key="2">
    <source>
        <dbReference type="ARBA" id="ARBA00022801"/>
    </source>
</evidence>
<evidence type="ECO:0000256" key="5">
    <source>
        <dbReference type="PIRSR" id="PIRSR001227-2"/>
    </source>
</evidence>
<dbReference type="InterPro" id="IPR043147">
    <property type="entry name" value="Penicillin_amidase_A-knob"/>
</dbReference>
<dbReference type="Gene3D" id="2.30.120.10">
    <property type="match status" value="1"/>
</dbReference>
<keyword evidence="5" id="KW-0106">Calcium</keyword>
<dbReference type="InterPro" id="IPR023343">
    <property type="entry name" value="Penicillin_amidase_dom1"/>
</dbReference>
<evidence type="ECO:0000256" key="3">
    <source>
        <dbReference type="ARBA" id="ARBA00023145"/>
    </source>
</evidence>
<feature type="binding site" evidence="5">
    <location>
        <position position="323"/>
    </location>
    <ligand>
        <name>Ca(2+)</name>
        <dbReference type="ChEBI" id="CHEBI:29108"/>
    </ligand>
</feature>
<dbReference type="RefSeq" id="WP_129463022.1">
    <property type="nucleotide sequence ID" value="NZ_SBKQ01000001.1"/>
</dbReference>
<proteinExistence type="inferred from homology"/>
<evidence type="ECO:0000313" key="8">
    <source>
        <dbReference type="Proteomes" id="UP000289734"/>
    </source>
</evidence>
<reference evidence="8" key="1">
    <citation type="submission" date="2019-01" db="EMBL/GenBank/DDBJ databases">
        <title>Cytophagaceae bacterium strain CAR-16.</title>
        <authorList>
            <person name="Chen W.-M."/>
        </authorList>
    </citation>
    <scope>NUCLEOTIDE SEQUENCE [LARGE SCALE GENOMIC DNA]</scope>
    <source>
        <strain evidence="8">ICH-30</strain>
    </source>
</reference>
<keyword evidence="3" id="KW-0865">Zymogen</keyword>
<dbReference type="Gene3D" id="3.60.20.10">
    <property type="entry name" value="Glutamine Phosphoribosylpyrophosphate, subunit 1, domain 1"/>
    <property type="match status" value="1"/>
</dbReference>
<feature type="active site" description="Nucleophile" evidence="4">
    <location>
        <position position="248"/>
    </location>
</feature>
<dbReference type="EMBL" id="SBKQ01000001">
    <property type="protein sequence ID" value="RXR35603.1"/>
    <property type="molecule type" value="Genomic_DNA"/>
</dbReference>
<comment type="caution">
    <text evidence="7">The sequence shown here is derived from an EMBL/GenBank/DDBJ whole genome shotgun (WGS) entry which is preliminary data.</text>
</comment>
<dbReference type="Gene3D" id="1.10.1400.10">
    <property type="match status" value="1"/>
</dbReference>
<dbReference type="GO" id="GO:0017000">
    <property type="term" value="P:antibiotic biosynthetic process"/>
    <property type="evidence" value="ECO:0007669"/>
    <property type="project" value="InterPro"/>
</dbReference>
<keyword evidence="6" id="KW-1133">Transmembrane helix</keyword>